<evidence type="ECO:0000256" key="1">
    <source>
        <dbReference type="ARBA" id="ARBA00022448"/>
    </source>
</evidence>
<gene>
    <name evidence="5" type="ORF">ACFFNY_09590</name>
</gene>
<evidence type="ECO:0000256" key="3">
    <source>
        <dbReference type="ARBA" id="ARBA00022840"/>
    </source>
</evidence>
<proteinExistence type="predicted"/>
<organism evidence="5 6">
    <name type="scientific">Paenibacillus hodogayensis</name>
    <dbReference type="NCBI Taxonomy" id="279208"/>
    <lineage>
        <taxon>Bacteria</taxon>
        <taxon>Bacillati</taxon>
        <taxon>Bacillota</taxon>
        <taxon>Bacilli</taxon>
        <taxon>Bacillales</taxon>
        <taxon>Paenibacillaceae</taxon>
        <taxon>Paenibacillus</taxon>
    </lineage>
</organism>
<keyword evidence="6" id="KW-1185">Reference proteome</keyword>
<evidence type="ECO:0000259" key="4">
    <source>
        <dbReference type="PROSITE" id="PS50893"/>
    </source>
</evidence>
<evidence type="ECO:0000256" key="2">
    <source>
        <dbReference type="ARBA" id="ARBA00022741"/>
    </source>
</evidence>
<dbReference type="PROSITE" id="PS00211">
    <property type="entry name" value="ABC_TRANSPORTER_1"/>
    <property type="match status" value="1"/>
</dbReference>
<feature type="domain" description="ABC transporter" evidence="4">
    <location>
        <begin position="10"/>
        <end position="240"/>
    </location>
</feature>
<evidence type="ECO:0000313" key="5">
    <source>
        <dbReference type="EMBL" id="MFB9751824.1"/>
    </source>
</evidence>
<dbReference type="InterPro" id="IPR017871">
    <property type="entry name" value="ABC_transporter-like_CS"/>
</dbReference>
<dbReference type="Gene3D" id="3.40.50.300">
    <property type="entry name" value="P-loop containing nucleotide triphosphate hydrolases"/>
    <property type="match status" value="1"/>
</dbReference>
<dbReference type="InterPro" id="IPR050093">
    <property type="entry name" value="ABC_SmlMolc_Importer"/>
</dbReference>
<evidence type="ECO:0000313" key="6">
    <source>
        <dbReference type="Proteomes" id="UP001589619"/>
    </source>
</evidence>
<dbReference type="PROSITE" id="PS50893">
    <property type="entry name" value="ABC_TRANSPORTER_2"/>
    <property type="match status" value="1"/>
</dbReference>
<keyword evidence="1" id="KW-0813">Transport</keyword>
<dbReference type="SUPFAM" id="SSF50331">
    <property type="entry name" value="MOP-like"/>
    <property type="match status" value="1"/>
</dbReference>
<dbReference type="InterPro" id="IPR027417">
    <property type="entry name" value="P-loop_NTPase"/>
</dbReference>
<protein>
    <submittedName>
        <fullName evidence="5">ABC transporter ATP-binding protein</fullName>
    </submittedName>
</protein>
<dbReference type="RefSeq" id="WP_344912727.1">
    <property type="nucleotide sequence ID" value="NZ_BAAAYO010000010.1"/>
</dbReference>
<reference evidence="5 6" key="1">
    <citation type="submission" date="2024-09" db="EMBL/GenBank/DDBJ databases">
        <authorList>
            <person name="Sun Q."/>
            <person name="Mori K."/>
        </authorList>
    </citation>
    <scope>NUCLEOTIDE SEQUENCE [LARGE SCALE GENOMIC DNA]</scope>
    <source>
        <strain evidence="5 6">JCM 12520</strain>
    </source>
</reference>
<dbReference type="PANTHER" id="PTHR42781">
    <property type="entry name" value="SPERMIDINE/PUTRESCINE IMPORT ATP-BINDING PROTEIN POTA"/>
    <property type="match status" value="1"/>
</dbReference>
<comment type="caution">
    <text evidence="5">The sequence shown here is derived from an EMBL/GenBank/DDBJ whole genome shotgun (WGS) entry which is preliminary data.</text>
</comment>
<dbReference type="InterPro" id="IPR008995">
    <property type="entry name" value="Mo/tungstate-bd_C_term_dom"/>
</dbReference>
<dbReference type="Gene3D" id="2.40.50.100">
    <property type="match status" value="1"/>
</dbReference>
<dbReference type="SMART" id="SM00382">
    <property type="entry name" value="AAA"/>
    <property type="match status" value="1"/>
</dbReference>
<dbReference type="SUPFAM" id="SSF52540">
    <property type="entry name" value="P-loop containing nucleoside triphosphate hydrolases"/>
    <property type="match status" value="1"/>
</dbReference>
<keyword evidence="2" id="KW-0547">Nucleotide-binding</keyword>
<dbReference type="Pfam" id="PF00005">
    <property type="entry name" value="ABC_tran"/>
    <property type="match status" value="1"/>
</dbReference>
<dbReference type="Proteomes" id="UP001589619">
    <property type="component" value="Unassembled WGS sequence"/>
</dbReference>
<sequence>MSIHSEECIIRIDQVSKSFGAFQAVRQVSLDIEKGSFTTLLGPSGCGKTTLMRLIAGFYEPDAGQIFIEGSRVNGKPAFKRNTPLVFQEYALFPHMTVFDNIAYGLKLRKTERTVIRRKVEEMLDMFGLRGMESRLPKELSGGQQQRVAFARALVIGQNILLMDEPLSNLDAKMRVEVRSELRELQQRTGVTAIFVTHDQDEALSLSDRIAVFQQGLVRQIGTPWDIYFKPNSRFVADFVGTANFLHGTVAGLEEGDIIVRCHKQLFRVAGNGGSFRTGDQVTLVIRPECIAVSQPSSDVGISFNAWSGDIVRSSFLGHMIRYGVSADSFEWTVDDSSPSLRGYLQGKVGMSVDKRSIHILPAEAKEAQDEQGDRAIS</sequence>
<accession>A0ABV5VU39</accession>
<dbReference type="GO" id="GO:0005524">
    <property type="term" value="F:ATP binding"/>
    <property type="evidence" value="ECO:0007669"/>
    <property type="project" value="UniProtKB-KW"/>
</dbReference>
<dbReference type="PANTHER" id="PTHR42781:SF4">
    <property type="entry name" value="SPERMIDINE_PUTRESCINE IMPORT ATP-BINDING PROTEIN POTA"/>
    <property type="match status" value="1"/>
</dbReference>
<name>A0ABV5VU39_9BACL</name>
<dbReference type="InterPro" id="IPR003439">
    <property type="entry name" value="ABC_transporter-like_ATP-bd"/>
</dbReference>
<dbReference type="EMBL" id="JBHMAG010000007">
    <property type="protein sequence ID" value="MFB9751824.1"/>
    <property type="molecule type" value="Genomic_DNA"/>
</dbReference>
<dbReference type="InterPro" id="IPR003593">
    <property type="entry name" value="AAA+_ATPase"/>
</dbReference>
<keyword evidence="3 5" id="KW-0067">ATP-binding</keyword>